<proteinExistence type="predicted"/>
<dbReference type="EMBL" id="CZKB01000017">
    <property type="protein sequence ID" value="CUR61229.1"/>
    <property type="molecule type" value="Genomic_DNA"/>
</dbReference>
<name>A0A2P2CGW6_9ZZZZ</name>
<dbReference type="Pfam" id="PF07811">
    <property type="entry name" value="TadE"/>
    <property type="match status" value="1"/>
</dbReference>
<keyword evidence="1" id="KW-1133">Transmembrane helix</keyword>
<accession>A0A2P2CGW6</accession>
<feature type="transmembrane region" description="Helical" evidence="1">
    <location>
        <begin position="12"/>
        <end position="39"/>
    </location>
</feature>
<sequence length="222" mass="23452">MSTFRRRRDERGASAVEFALVVPLLLTFLLGTVELGLYMKDYVSMSSSTRAGARAASSSAGAGPGTCQASANPPPCTPANAPAFAQAAADTMQTAGMAMNSEDIDWVMIYKANDKGFPGSNGLTTIPESCSTNCVQYVWDANLSGGKFRYAGGSWASASVNACLNDSARESVGVILKARHGWMSGLIGGLMGGDKVMYERTVMQFEPLEQDRCRPGTPNAHS</sequence>
<evidence type="ECO:0000259" key="2">
    <source>
        <dbReference type="Pfam" id="PF07811"/>
    </source>
</evidence>
<gene>
    <name evidence="3" type="ORF">NOCA1240332</name>
</gene>
<evidence type="ECO:0000256" key="1">
    <source>
        <dbReference type="SAM" id="Phobius"/>
    </source>
</evidence>
<feature type="domain" description="TadE-like" evidence="2">
    <location>
        <begin position="12"/>
        <end position="54"/>
    </location>
</feature>
<dbReference type="InterPro" id="IPR012495">
    <property type="entry name" value="TadE-like_dom"/>
</dbReference>
<protein>
    <submittedName>
        <fullName evidence="3">Putative TadE-like protein</fullName>
    </submittedName>
</protein>
<organism evidence="3">
    <name type="scientific">metagenome</name>
    <dbReference type="NCBI Taxonomy" id="256318"/>
    <lineage>
        <taxon>unclassified sequences</taxon>
        <taxon>metagenomes</taxon>
    </lineage>
</organism>
<dbReference type="AlphaFoldDB" id="A0A2P2CGW6"/>
<evidence type="ECO:0000313" key="3">
    <source>
        <dbReference type="EMBL" id="CUR61229.1"/>
    </source>
</evidence>
<keyword evidence="1" id="KW-0472">Membrane</keyword>
<keyword evidence="1" id="KW-0812">Transmembrane</keyword>
<reference evidence="3" key="1">
    <citation type="submission" date="2015-08" db="EMBL/GenBank/DDBJ databases">
        <authorList>
            <person name="Babu N.S."/>
            <person name="Beckwith C.J."/>
            <person name="Beseler K.G."/>
            <person name="Brison A."/>
            <person name="Carone J.V."/>
            <person name="Caskin T.P."/>
            <person name="Diamond M."/>
            <person name="Durham M.E."/>
            <person name="Foxe J.M."/>
            <person name="Go M."/>
            <person name="Henderson B.A."/>
            <person name="Jones I.B."/>
            <person name="McGettigan J.A."/>
            <person name="Micheletti S.J."/>
            <person name="Nasrallah M.E."/>
            <person name="Ortiz D."/>
            <person name="Piller C.R."/>
            <person name="Privatt S.R."/>
            <person name="Schneider S.L."/>
            <person name="Sharp S."/>
            <person name="Smith T.C."/>
            <person name="Stanton J.D."/>
            <person name="Ullery H.E."/>
            <person name="Wilson R.J."/>
            <person name="Serrano M.G."/>
            <person name="Buck G."/>
            <person name="Lee V."/>
            <person name="Wang Y."/>
            <person name="Carvalho R."/>
            <person name="Voegtly L."/>
            <person name="Shi R."/>
            <person name="Duckworth R."/>
            <person name="Johnson A."/>
            <person name="Loviza R."/>
            <person name="Walstead R."/>
            <person name="Shah Z."/>
            <person name="Kiflezghi M."/>
            <person name="Wade K."/>
            <person name="Ball S.L."/>
            <person name="Bradley K.W."/>
            <person name="Asai D.J."/>
            <person name="Bowman C.A."/>
            <person name="Russell D.A."/>
            <person name="Pope W.H."/>
            <person name="Jacobs-Sera D."/>
            <person name="Hendrix R.W."/>
            <person name="Hatfull G.F."/>
        </authorList>
    </citation>
    <scope>NUCLEOTIDE SEQUENCE</scope>
</reference>